<dbReference type="InterPro" id="IPR045043">
    <property type="entry name" value="Lea14-like"/>
</dbReference>
<comment type="caution">
    <text evidence="4">The sequence shown here is derived from an EMBL/GenBank/DDBJ whole genome shotgun (WGS) entry which is preliminary data.</text>
</comment>
<feature type="domain" description="Water stress and hypersensitive response" evidence="3">
    <location>
        <begin position="160"/>
        <end position="270"/>
    </location>
</feature>
<dbReference type="EMBL" id="BJTG01000005">
    <property type="protein sequence ID" value="GEJ57848.1"/>
    <property type="molecule type" value="Genomic_DNA"/>
</dbReference>
<keyword evidence="2" id="KW-0732">Signal</keyword>
<evidence type="ECO:0000259" key="3">
    <source>
        <dbReference type="SMART" id="SM00769"/>
    </source>
</evidence>
<sequence>MRLHRLALAAALALSLTGCAFLQRLAGAGFEAPRLTYQSWSADQLDLEGVTVALQYRLDNPNAFGLDLRRLAYKLEVEGRQVGEGTLPAGVQIPARGSTALAIPVRLRWRDVPNFVETLLTRAEVGYRISGSAGVGSALGTIDLPFDHQGRVAVPRPPAIGIEGISVKEASLAHLALDVKVRIENGNAFPLPVGALTYGLRVGEQDLLSGGAHPLAAVPPRGHAVVTLPVRLSTVGAAEGIADLLRGAALRLQGLAGFGDLQVPVDAQGSVRR</sequence>
<dbReference type="PANTHER" id="PTHR31459:SF2">
    <property type="entry name" value="OS03G0843300 PROTEIN"/>
    <property type="match status" value="1"/>
</dbReference>
<dbReference type="Gene3D" id="2.60.40.1820">
    <property type="match status" value="2"/>
</dbReference>
<dbReference type="InterPro" id="IPR013990">
    <property type="entry name" value="WHy-dom"/>
</dbReference>
<dbReference type="InterPro" id="IPR004864">
    <property type="entry name" value="LEA_2"/>
</dbReference>
<dbReference type="Pfam" id="PF03168">
    <property type="entry name" value="LEA_2"/>
    <property type="match status" value="2"/>
</dbReference>
<dbReference type="RefSeq" id="WP_176065774.1">
    <property type="nucleotide sequence ID" value="NZ_BJTG01000005.1"/>
</dbReference>
<dbReference type="SMART" id="SM00769">
    <property type="entry name" value="WHy"/>
    <property type="match status" value="2"/>
</dbReference>
<feature type="signal peptide" evidence="2">
    <location>
        <begin position="1"/>
        <end position="20"/>
    </location>
</feature>
<feature type="domain" description="Water stress and hypersensitive response" evidence="3">
    <location>
        <begin position="35"/>
        <end position="151"/>
    </location>
</feature>
<dbReference type="PROSITE" id="PS51257">
    <property type="entry name" value="PROKAR_LIPOPROTEIN"/>
    <property type="match status" value="1"/>
</dbReference>
<reference evidence="5" key="1">
    <citation type="journal article" date="2020" name="Appl. Environ. Microbiol.">
        <title>Diazotrophic Anaeromyxobacter Isolates from Soils.</title>
        <authorList>
            <person name="Masuda Y."/>
            <person name="Yamanaka H."/>
            <person name="Xu Z.X."/>
            <person name="Shiratori Y."/>
            <person name="Aono T."/>
            <person name="Amachi S."/>
            <person name="Senoo K."/>
            <person name="Itoh H."/>
        </authorList>
    </citation>
    <scope>NUCLEOTIDE SEQUENCE [LARGE SCALE GENOMIC DNA]</scope>
    <source>
        <strain evidence="5">R267</strain>
    </source>
</reference>
<feature type="chain" id="PRO_5029731575" description="Water stress and hypersensitive response domain-containing protein" evidence="2">
    <location>
        <begin position="21"/>
        <end position="273"/>
    </location>
</feature>
<dbReference type="Proteomes" id="UP000503640">
    <property type="component" value="Unassembled WGS sequence"/>
</dbReference>
<evidence type="ECO:0000256" key="2">
    <source>
        <dbReference type="SAM" id="SignalP"/>
    </source>
</evidence>
<comment type="similarity">
    <text evidence="1">Belongs to the LEA type 2 family.</text>
</comment>
<dbReference type="SUPFAM" id="SSF117070">
    <property type="entry name" value="LEA14-like"/>
    <property type="match status" value="2"/>
</dbReference>
<gene>
    <name evidence="4" type="ORF">AMYX_25890</name>
</gene>
<name>A0A7I9VNS0_9BACT</name>
<dbReference type="GO" id="GO:0009269">
    <property type="term" value="P:response to desiccation"/>
    <property type="evidence" value="ECO:0007669"/>
    <property type="project" value="InterPro"/>
</dbReference>
<evidence type="ECO:0000256" key="1">
    <source>
        <dbReference type="ARBA" id="ARBA00005960"/>
    </source>
</evidence>
<evidence type="ECO:0000313" key="5">
    <source>
        <dbReference type="Proteomes" id="UP000503640"/>
    </source>
</evidence>
<dbReference type="PANTHER" id="PTHR31459">
    <property type="match status" value="1"/>
</dbReference>
<protein>
    <recommendedName>
        <fullName evidence="3">Water stress and hypersensitive response domain-containing protein</fullName>
    </recommendedName>
</protein>
<keyword evidence="5" id="KW-1185">Reference proteome</keyword>
<dbReference type="AlphaFoldDB" id="A0A7I9VNS0"/>
<evidence type="ECO:0000313" key="4">
    <source>
        <dbReference type="EMBL" id="GEJ57848.1"/>
    </source>
</evidence>
<organism evidence="4 5">
    <name type="scientific">Anaeromyxobacter diazotrophicus</name>
    <dbReference type="NCBI Taxonomy" id="2590199"/>
    <lineage>
        <taxon>Bacteria</taxon>
        <taxon>Pseudomonadati</taxon>
        <taxon>Myxococcota</taxon>
        <taxon>Myxococcia</taxon>
        <taxon>Myxococcales</taxon>
        <taxon>Cystobacterineae</taxon>
        <taxon>Anaeromyxobacteraceae</taxon>
        <taxon>Anaeromyxobacter</taxon>
    </lineage>
</organism>
<accession>A0A7I9VNS0</accession>
<proteinExistence type="inferred from homology"/>